<name>H0HKN2_9HYPH</name>
<evidence type="ECO:0000313" key="2">
    <source>
        <dbReference type="Proteomes" id="UP000003250"/>
    </source>
</evidence>
<reference evidence="1 2" key="1">
    <citation type="journal article" date="2012" name="J. Bacteriol.">
        <title>Draft Genome Sequence of Mesorhizobium alhagi CCNWXJ12-2T, a Novel Salt-Resistant Species Isolated from the Desert of Northwestern China.</title>
        <authorList>
            <person name="Zhou M."/>
            <person name="Chen W."/>
            <person name="Chen H."/>
            <person name="Wei G."/>
        </authorList>
    </citation>
    <scope>NUCLEOTIDE SEQUENCE [LARGE SCALE GENOMIC DNA]</scope>
    <source>
        <strain evidence="1 2">CCNWXJ12-2</strain>
    </source>
</reference>
<dbReference type="EMBL" id="AHAM01000027">
    <property type="protein sequence ID" value="EHK58730.1"/>
    <property type="molecule type" value="Genomic_DNA"/>
</dbReference>
<dbReference type="Proteomes" id="UP000003250">
    <property type="component" value="Unassembled WGS sequence"/>
</dbReference>
<accession>H0HKN2</accession>
<dbReference type="AlphaFoldDB" id="H0HKN2"/>
<keyword evidence="2" id="KW-1185">Reference proteome</keyword>
<protein>
    <submittedName>
        <fullName evidence="1">Uncharacterized protein</fullName>
    </submittedName>
</protein>
<proteinExistence type="predicted"/>
<gene>
    <name evidence="1" type="ORF">MAXJ12_03448</name>
</gene>
<dbReference type="PATRIC" id="fig|1107882.3.peg.683"/>
<organism evidence="1 2">
    <name type="scientific">Mesorhizobium alhagi CCNWXJ12-2</name>
    <dbReference type="NCBI Taxonomy" id="1107882"/>
    <lineage>
        <taxon>Bacteria</taxon>
        <taxon>Pseudomonadati</taxon>
        <taxon>Pseudomonadota</taxon>
        <taxon>Alphaproteobacteria</taxon>
        <taxon>Hyphomicrobiales</taxon>
        <taxon>Phyllobacteriaceae</taxon>
        <taxon>Allomesorhizobium</taxon>
    </lineage>
</organism>
<sequence>MISARRLGLLELDADDHAQTTADGTQLHSEYMYGFLLQICATIAMGGYLRGTVISFGYPRPDKSNFLAANRSAWTRFGAYKPVDRVPYGAPNEENDAGIDLIAWVDFNDRHGSKVLVFGQVASGRNWTGKSALDRAHALRSWFAGPSYTHMLPAMVMPFNVTDARKTIERGPVDMRAAVFEFEERQFGIVLDRERVAACAAVALQFEDEDKARVEGIERFELVKEWVSTTLEHLRGEA</sequence>
<evidence type="ECO:0000313" key="1">
    <source>
        <dbReference type="EMBL" id="EHK58730.1"/>
    </source>
</evidence>